<accession>A0A255YPC5</accession>
<evidence type="ECO:0000256" key="9">
    <source>
        <dbReference type="HAMAP-Rule" id="MF_01023"/>
    </source>
</evidence>
<organism evidence="11 12">
    <name type="scientific">Sandarakinorhabdus cyanobacteriorum</name>
    <dbReference type="NCBI Taxonomy" id="1981098"/>
    <lineage>
        <taxon>Bacteria</taxon>
        <taxon>Pseudomonadati</taxon>
        <taxon>Pseudomonadota</taxon>
        <taxon>Alphaproteobacteria</taxon>
        <taxon>Sphingomonadales</taxon>
        <taxon>Sphingosinicellaceae</taxon>
        <taxon>Sandarakinorhabdus</taxon>
    </lineage>
</organism>
<keyword evidence="9" id="KW-0028">Amino-acid biosynthesis</keyword>
<comment type="catalytic activity">
    <reaction evidence="8 9">
        <text>L-histidinol phosphate + 2-oxoglutarate = 3-(imidazol-4-yl)-2-oxopropyl phosphate + L-glutamate</text>
        <dbReference type="Rhea" id="RHEA:23744"/>
        <dbReference type="ChEBI" id="CHEBI:16810"/>
        <dbReference type="ChEBI" id="CHEBI:29985"/>
        <dbReference type="ChEBI" id="CHEBI:57766"/>
        <dbReference type="ChEBI" id="CHEBI:57980"/>
        <dbReference type="EC" id="2.6.1.9"/>
    </reaction>
</comment>
<comment type="caution">
    <text evidence="11">The sequence shown here is derived from an EMBL/GenBank/DDBJ whole genome shotgun (WGS) entry which is preliminary data.</text>
</comment>
<dbReference type="InterPro" id="IPR015424">
    <property type="entry name" value="PyrdxlP-dep_Trfase"/>
</dbReference>
<keyword evidence="12" id="KW-1185">Reference proteome</keyword>
<feature type="domain" description="Aminotransferase class I/classII large" evidence="10">
    <location>
        <begin position="35"/>
        <end position="364"/>
    </location>
</feature>
<dbReference type="Pfam" id="PF00155">
    <property type="entry name" value="Aminotran_1_2"/>
    <property type="match status" value="1"/>
</dbReference>
<dbReference type="InterPro" id="IPR015421">
    <property type="entry name" value="PyrdxlP-dep_Trfase_major"/>
</dbReference>
<feature type="modified residue" description="N6-(pyridoxal phosphate)lysine" evidence="9">
    <location>
        <position position="225"/>
    </location>
</feature>
<dbReference type="UniPathway" id="UPA00031">
    <property type="reaction ID" value="UER00012"/>
</dbReference>
<gene>
    <name evidence="9" type="primary">hisC</name>
    <name evidence="11" type="ORF">CHU93_05600</name>
</gene>
<evidence type="ECO:0000256" key="2">
    <source>
        <dbReference type="ARBA" id="ARBA00005011"/>
    </source>
</evidence>
<sequence length="377" mass="39268">MSNAAPAPAPVMKPWIEAMHAYVPGKAKADGAPVVAKLSSNENPWGPSPKAVAAMQAVLAEGHRYPDPASTQLRAALGAKYGVDPAHIICGTGSDEILHMIASAFAGPGDEIIHVRHGFAVYEGATRRVGATPVVVPDVDYTGDVDAILAAITPATRVIYVANPNNPTGTLLPAADIRRLIAGVPANVVLVLDCAYAEFVDGEYEDGLALAQTLPNLIVTRTFSKIHGLAAQRIGWAVAALPLIAAMDRVRGPFNVTSTGQAGAVASLADDAHIAMVRAETIRLRGWLAGEIAALGNAGLRAIPSACNFILVEFPEDGPVTAAACNQYLLDHGIICRYLAVQNMPRALRISIGTETETRTVAAALRDYVEGATGAPA</sequence>
<evidence type="ECO:0000313" key="11">
    <source>
        <dbReference type="EMBL" id="OYQ31058.1"/>
    </source>
</evidence>
<dbReference type="PANTHER" id="PTHR43643">
    <property type="entry name" value="HISTIDINOL-PHOSPHATE AMINOTRANSFERASE 2"/>
    <property type="match status" value="1"/>
</dbReference>
<dbReference type="InterPro" id="IPR050106">
    <property type="entry name" value="HistidinolP_aminotransfase"/>
</dbReference>
<dbReference type="HAMAP" id="MF_01023">
    <property type="entry name" value="HisC_aminotrans_2"/>
    <property type="match status" value="1"/>
</dbReference>
<protein>
    <recommendedName>
        <fullName evidence="9">Histidinol-phosphate aminotransferase</fullName>
        <ecNumber evidence="9">2.6.1.9</ecNumber>
    </recommendedName>
    <alternativeName>
        <fullName evidence="9">Imidazole acetol-phosphate transaminase</fullName>
    </alternativeName>
</protein>
<keyword evidence="7 9" id="KW-0663">Pyridoxal phosphate</keyword>
<evidence type="ECO:0000256" key="7">
    <source>
        <dbReference type="ARBA" id="ARBA00022898"/>
    </source>
</evidence>
<dbReference type="InterPro" id="IPR015422">
    <property type="entry name" value="PyrdxlP-dep_Trfase_small"/>
</dbReference>
<dbReference type="EMBL" id="NOXT01000095">
    <property type="protein sequence ID" value="OYQ31058.1"/>
    <property type="molecule type" value="Genomic_DNA"/>
</dbReference>
<evidence type="ECO:0000256" key="3">
    <source>
        <dbReference type="ARBA" id="ARBA00007970"/>
    </source>
</evidence>
<evidence type="ECO:0000259" key="10">
    <source>
        <dbReference type="Pfam" id="PF00155"/>
    </source>
</evidence>
<reference evidence="11 12" key="1">
    <citation type="submission" date="2017-07" db="EMBL/GenBank/DDBJ databases">
        <title>Sandarakinorhabdus cyanobacteriorum sp. nov., a novel bacterium isolated from cyanobacterial aggregates in a eutrophic lake.</title>
        <authorList>
            <person name="Cai H."/>
        </authorList>
    </citation>
    <scope>NUCLEOTIDE SEQUENCE [LARGE SCALE GENOMIC DNA]</scope>
    <source>
        <strain evidence="11 12">TH057</strain>
    </source>
</reference>
<name>A0A255YPC5_9SPHN</name>
<dbReference type="CDD" id="cd00609">
    <property type="entry name" value="AAT_like"/>
    <property type="match status" value="1"/>
</dbReference>
<comment type="pathway">
    <text evidence="2 9">Amino-acid biosynthesis; L-histidine biosynthesis; L-histidine from 5-phospho-alpha-D-ribose 1-diphosphate: step 7/9.</text>
</comment>
<dbReference type="EC" id="2.6.1.9" evidence="9"/>
<evidence type="ECO:0000256" key="8">
    <source>
        <dbReference type="ARBA" id="ARBA00047481"/>
    </source>
</evidence>
<comment type="subunit">
    <text evidence="4 9">Homodimer.</text>
</comment>
<evidence type="ECO:0000256" key="4">
    <source>
        <dbReference type="ARBA" id="ARBA00011738"/>
    </source>
</evidence>
<dbReference type="SUPFAM" id="SSF53383">
    <property type="entry name" value="PLP-dependent transferases"/>
    <property type="match status" value="1"/>
</dbReference>
<dbReference type="GO" id="GO:0004400">
    <property type="term" value="F:histidinol-phosphate transaminase activity"/>
    <property type="evidence" value="ECO:0007669"/>
    <property type="project" value="UniProtKB-UniRule"/>
</dbReference>
<dbReference type="GO" id="GO:0000105">
    <property type="term" value="P:L-histidine biosynthetic process"/>
    <property type="evidence" value="ECO:0007669"/>
    <property type="project" value="UniProtKB-UniRule"/>
</dbReference>
<keyword evidence="5 9" id="KW-0032">Aminotransferase</keyword>
<dbReference type="PANTHER" id="PTHR43643:SF3">
    <property type="entry name" value="HISTIDINOL-PHOSPHATE AMINOTRANSFERASE"/>
    <property type="match status" value="1"/>
</dbReference>
<dbReference type="AlphaFoldDB" id="A0A255YPC5"/>
<comment type="similarity">
    <text evidence="3 9">Belongs to the class-II pyridoxal-phosphate-dependent aminotransferase family. Histidinol-phosphate aminotransferase subfamily.</text>
</comment>
<comment type="cofactor">
    <cofactor evidence="1 9">
        <name>pyridoxal 5'-phosphate</name>
        <dbReference type="ChEBI" id="CHEBI:597326"/>
    </cofactor>
</comment>
<dbReference type="OrthoDB" id="9809616at2"/>
<evidence type="ECO:0000256" key="5">
    <source>
        <dbReference type="ARBA" id="ARBA00022576"/>
    </source>
</evidence>
<dbReference type="NCBIfam" id="TIGR01141">
    <property type="entry name" value="hisC"/>
    <property type="match status" value="1"/>
</dbReference>
<dbReference type="InterPro" id="IPR005861">
    <property type="entry name" value="HisP_aminotrans"/>
</dbReference>
<dbReference type="Gene3D" id="3.90.1150.10">
    <property type="entry name" value="Aspartate Aminotransferase, domain 1"/>
    <property type="match status" value="1"/>
</dbReference>
<dbReference type="Proteomes" id="UP000216991">
    <property type="component" value="Unassembled WGS sequence"/>
</dbReference>
<evidence type="ECO:0000256" key="1">
    <source>
        <dbReference type="ARBA" id="ARBA00001933"/>
    </source>
</evidence>
<keyword evidence="6 9" id="KW-0808">Transferase</keyword>
<proteinExistence type="inferred from homology"/>
<keyword evidence="9" id="KW-0368">Histidine biosynthesis</keyword>
<dbReference type="Gene3D" id="3.40.640.10">
    <property type="entry name" value="Type I PLP-dependent aspartate aminotransferase-like (Major domain)"/>
    <property type="match status" value="1"/>
</dbReference>
<dbReference type="GO" id="GO:0030170">
    <property type="term" value="F:pyridoxal phosphate binding"/>
    <property type="evidence" value="ECO:0007669"/>
    <property type="project" value="InterPro"/>
</dbReference>
<dbReference type="InterPro" id="IPR004839">
    <property type="entry name" value="Aminotransferase_I/II_large"/>
</dbReference>
<evidence type="ECO:0000313" key="12">
    <source>
        <dbReference type="Proteomes" id="UP000216991"/>
    </source>
</evidence>
<evidence type="ECO:0000256" key="6">
    <source>
        <dbReference type="ARBA" id="ARBA00022679"/>
    </source>
</evidence>